<keyword evidence="4 12" id="KW-0479">Metal-binding</keyword>
<dbReference type="InterPro" id="IPR001005">
    <property type="entry name" value="SANT/Myb"/>
</dbReference>
<dbReference type="Gene3D" id="2.60.11.10">
    <property type="entry name" value="Cytochrome c oxidase, subunit Vb"/>
    <property type="match status" value="1"/>
</dbReference>
<evidence type="ECO:0000256" key="6">
    <source>
        <dbReference type="ARBA" id="ARBA00022833"/>
    </source>
</evidence>
<keyword evidence="5" id="KW-0999">Mitochondrion inner membrane</keyword>
<feature type="compositionally biased region" description="Polar residues" evidence="13">
    <location>
        <begin position="118"/>
        <end position="127"/>
    </location>
</feature>
<organism evidence="14 15">
    <name type="scientific">Penicillium brevicompactum</name>
    <dbReference type="NCBI Taxonomy" id="5074"/>
    <lineage>
        <taxon>Eukaryota</taxon>
        <taxon>Fungi</taxon>
        <taxon>Dikarya</taxon>
        <taxon>Ascomycota</taxon>
        <taxon>Pezizomycotina</taxon>
        <taxon>Eurotiomycetes</taxon>
        <taxon>Eurotiomycetidae</taxon>
        <taxon>Eurotiales</taxon>
        <taxon>Aspergillaceae</taxon>
        <taxon>Penicillium</taxon>
    </lineage>
</organism>
<evidence type="ECO:0000256" key="2">
    <source>
        <dbReference type="ARBA" id="ARBA00004673"/>
    </source>
</evidence>
<dbReference type="GO" id="GO:0005743">
    <property type="term" value="C:mitochondrial inner membrane"/>
    <property type="evidence" value="ECO:0007669"/>
    <property type="project" value="UniProtKB-SubCell"/>
</dbReference>
<dbReference type="GO" id="GO:0046872">
    <property type="term" value="F:metal ion binding"/>
    <property type="evidence" value="ECO:0007669"/>
    <property type="project" value="UniProtKB-KW"/>
</dbReference>
<evidence type="ECO:0000256" key="3">
    <source>
        <dbReference type="ARBA" id="ARBA00010292"/>
    </source>
</evidence>
<evidence type="ECO:0000256" key="10">
    <source>
        <dbReference type="ARBA" id="ARBA00031366"/>
    </source>
</evidence>
<accession>A0A9W9QN74</accession>
<keyword evidence="7" id="KW-0809">Transit peptide</keyword>
<dbReference type="SUPFAM" id="SSF57802">
    <property type="entry name" value="Rubredoxin-like"/>
    <property type="match status" value="1"/>
</dbReference>
<keyword evidence="8" id="KW-0496">Mitochondrion</keyword>
<name>A0A9W9QN74_PENBR</name>
<feature type="binding site" evidence="12">
    <location>
        <position position="487"/>
    </location>
    <ligand>
        <name>Zn(2+)</name>
        <dbReference type="ChEBI" id="CHEBI:29105"/>
    </ligand>
</feature>
<dbReference type="Gene3D" id="1.10.10.60">
    <property type="entry name" value="Homeodomain-like"/>
    <property type="match status" value="1"/>
</dbReference>
<feature type="region of interest" description="Disordered" evidence="13">
    <location>
        <begin position="171"/>
        <end position="190"/>
    </location>
</feature>
<keyword evidence="6 12" id="KW-0862">Zinc</keyword>
<comment type="subcellular location">
    <subcellularLocation>
        <location evidence="1">Mitochondrion inner membrane</location>
        <topology evidence="1">Peripheral membrane protein</topology>
        <orientation evidence="1">Matrix side</orientation>
    </subcellularLocation>
</comment>
<reference evidence="14" key="1">
    <citation type="submission" date="2022-12" db="EMBL/GenBank/DDBJ databases">
        <authorList>
            <person name="Petersen C."/>
        </authorList>
    </citation>
    <scope>NUCLEOTIDE SEQUENCE</scope>
    <source>
        <strain evidence="14">IBT 35675</strain>
    </source>
</reference>
<evidence type="ECO:0000256" key="11">
    <source>
        <dbReference type="ARBA" id="ARBA00070613"/>
    </source>
</evidence>
<evidence type="ECO:0000256" key="7">
    <source>
        <dbReference type="ARBA" id="ARBA00022946"/>
    </source>
</evidence>
<dbReference type="PANTHER" id="PTHR10122:SF0">
    <property type="entry name" value="CYTOCHROME C OXIDASE SUBUNIT 5B, ISOFORM A-RELATED"/>
    <property type="match status" value="1"/>
</dbReference>
<feature type="region of interest" description="Disordered" evidence="13">
    <location>
        <begin position="44"/>
        <end position="127"/>
    </location>
</feature>
<evidence type="ECO:0000256" key="4">
    <source>
        <dbReference type="ARBA" id="ARBA00022723"/>
    </source>
</evidence>
<feature type="binding site" evidence="12">
    <location>
        <position position="484"/>
    </location>
    <ligand>
        <name>Zn(2+)</name>
        <dbReference type="ChEBI" id="CHEBI:29105"/>
    </ligand>
</feature>
<dbReference type="InterPro" id="IPR036972">
    <property type="entry name" value="Cyt_c_oxidase_su5b_sf"/>
</dbReference>
<dbReference type="PROSITE" id="PS51359">
    <property type="entry name" value="COX5B_2"/>
    <property type="match status" value="1"/>
</dbReference>
<evidence type="ECO:0000313" key="15">
    <source>
        <dbReference type="Proteomes" id="UP001148299"/>
    </source>
</evidence>
<dbReference type="Pfam" id="PF01215">
    <property type="entry name" value="COX5B"/>
    <property type="match status" value="1"/>
</dbReference>
<evidence type="ECO:0000256" key="8">
    <source>
        <dbReference type="ARBA" id="ARBA00023128"/>
    </source>
</evidence>
<evidence type="ECO:0000256" key="9">
    <source>
        <dbReference type="ARBA" id="ARBA00023136"/>
    </source>
</evidence>
<dbReference type="AlphaFoldDB" id="A0A9W9QN74"/>
<dbReference type="FunFam" id="2.60.11.10:FF:000003">
    <property type="entry name" value="Cytochrome c oxidase subunit IV"/>
    <property type="match status" value="1"/>
</dbReference>
<keyword evidence="15" id="KW-1185">Reference proteome</keyword>
<gene>
    <name evidence="14" type="ORF">N7541_010104</name>
</gene>
<comment type="caution">
    <text evidence="14">The sequence shown here is derived from an EMBL/GenBank/DDBJ whole genome shotgun (WGS) entry which is preliminary data.</text>
</comment>
<feature type="binding site" evidence="12">
    <location>
        <position position="460"/>
    </location>
    <ligand>
        <name>Zn(2+)</name>
        <dbReference type="ChEBI" id="CHEBI:29105"/>
    </ligand>
</feature>
<reference evidence="14" key="2">
    <citation type="journal article" date="2023" name="IMA Fungus">
        <title>Comparative genomic study of the Penicillium genus elucidates a diverse pangenome and 15 lateral gene transfer events.</title>
        <authorList>
            <person name="Petersen C."/>
            <person name="Sorensen T."/>
            <person name="Nielsen M.R."/>
            <person name="Sondergaard T.E."/>
            <person name="Sorensen J.L."/>
            <person name="Fitzpatrick D.A."/>
            <person name="Frisvad J.C."/>
            <person name="Nielsen K.L."/>
        </authorList>
    </citation>
    <scope>NUCLEOTIDE SEQUENCE</scope>
    <source>
        <strain evidence="14">IBT 35675</strain>
    </source>
</reference>
<dbReference type="SUPFAM" id="SSF46689">
    <property type="entry name" value="Homeodomain-like"/>
    <property type="match status" value="1"/>
</dbReference>
<keyword evidence="9" id="KW-0472">Membrane</keyword>
<dbReference type="Pfam" id="PF13921">
    <property type="entry name" value="Myb_DNA-bind_6"/>
    <property type="match status" value="1"/>
</dbReference>
<evidence type="ECO:0000313" key="14">
    <source>
        <dbReference type="EMBL" id="KAJ5340980.1"/>
    </source>
</evidence>
<dbReference type="CDD" id="cd00167">
    <property type="entry name" value="SANT"/>
    <property type="match status" value="1"/>
</dbReference>
<evidence type="ECO:0000256" key="5">
    <source>
        <dbReference type="ARBA" id="ARBA00022792"/>
    </source>
</evidence>
<proteinExistence type="inferred from homology"/>
<protein>
    <recommendedName>
        <fullName evidence="11">Cytochrome c oxidase subunit 4, mitochondrial</fullName>
    </recommendedName>
    <alternativeName>
        <fullName evidence="10">Cytochrome c oxidase polypeptide IV</fullName>
    </alternativeName>
</protein>
<sequence>MSALLVEPYRGFMVSYTHHASGKDAGHEDIISYGALQLLQDRPESRYSSDTTLAPFGSPSNFLTDRMIPRQNTPHYNAHGYELSSPQSNRKRQHAEDDAESNRGMSCDYAPRPRLHSLPTSTSAPVNETQLTYPVPLEHLPSHQSTNHDYLPPVSLPLPQQHHHHRLPAQALGFGDSRGGDSEGRSLTGNGEHEDMSYLKHRNLPPVLPSPKGPKTKFGPKEDETLIQLKEHWNFTWKQIQHWFPGRTSGTLQVRYCTKLKAKNVLWTEDMDKRLDKAIEDYDNDKWRVISQKVGNGFTPVAIARAKAASNSPNLKPPKLPLSCPNSRVINPITSRTMFLQRTATALARRSPARAFTLAQRPFSSSIIRQNEKKWAPKQEGKILTFEEIKVEDDLLAPGAKPGTIPSDVDQATGLERLELIGKMQGVDIFDMRPLDASRKGTIEDPIIVNGAGDEQYAGCTGFPADSHQVNWLTVSRERPLERCLECGNTVKLNYIGPEEDPPLPYVARPPYDHDHGHHHPPQEDVKTFADYVKPDYWYR</sequence>
<comment type="pathway">
    <text evidence="2">Energy metabolism; oxidative phosphorylation.</text>
</comment>
<dbReference type="GO" id="GO:0045277">
    <property type="term" value="C:respiratory chain complex IV"/>
    <property type="evidence" value="ECO:0007669"/>
    <property type="project" value="InterPro"/>
</dbReference>
<dbReference type="CDD" id="cd00924">
    <property type="entry name" value="Cyt_c_Oxidase_Vb"/>
    <property type="match status" value="1"/>
</dbReference>
<dbReference type="InterPro" id="IPR009057">
    <property type="entry name" value="Homeodomain-like_sf"/>
</dbReference>
<feature type="compositionally biased region" description="Polar residues" evidence="13">
    <location>
        <begin position="48"/>
        <end position="63"/>
    </location>
</feature>
<evidence type="ECO:0000256" key="13">
    <source>
        <dbReference type="SAM" id="MobiDB-lite"/>
    </source>
</evidence>
<dbReference type="PANTHER" id="PTHR10122">
    <property type="entry name" value="CYTOCHROME C OXIDASE SUBUNIT 5B, MITOCHONDRIAL"/>
    <property type="match status" value="1"/>
</dbReference>
<dbReference type="EMBL" id="JAPZBR010000008">
    <property type="protein sequence ID" value="KAJ5340980.1"/>
    <property type="molecule type" value="Genomic_DNA"/>
</dbReference>
<evidence type="ECO:0000256" key="1">
    <source>
        <dbReference type="ARBA" id="ARBA00004443"/>
    </source>
</evidence>
<dbReference type="GO" id="GO:0006123">
    <property type="term" value="P:mitochondrial electron transport, cytochrome c to oxygen"/>
    <property type="evidence" value="ECO:0007669"/>
    <property type="project" value="InterPro"/>
</dbReference>
<dbReference type="InterPro" id="IPR002124">
    <property type="entry name" value="Cyt_c_oxidase_su5b"/>
</dbReference>
<evidence type="ECO:0000256" key="12">
    <source>
        <dbReference type="PIRSR" id="PIRSR602124-2"/>
    </source>
</evidence>
<comment type="similarity">
    <text evidence="3">Belongs to the cytochrome c oxidase subunit 5B family.</text>
</comment>
<dbReference type="Proteomes" id="UP001148299">
    <property type="component" value="Unassembled WGS sequence"/>
</dbReference>
<feature type="binding site" evidence="12">
    <location>
        <position position="468"/>
    </location>
    <ligand>
        <name>Zn(2+)</name>
        <dbReference type="ChEBI" id="CHEBI:29105"/>
    </ligand>
</feature>